<dbReference type="EMBL" id="GBRH01219302">
    <property type="protein sequence ID" value="JAD78593.1"/>
    <property type="molecule type" value="Transcribed_RNA"/>
</dbReference>
<organism evidence="1">
    <name type="scientific">Arundo donax</name>
    <name type="common">Giant reed</name>
    <name type="synonym">Donax arundinaceus</name>
    <dbReference type="NCBI Taxonomy" id="35708"/>
    <lineage>
        <taxon>Eukaryota</taxon>
        <taxon>Viridiplantae</taxon>
        <taxon>Streptophyta</taxon>
        <taxon>Embryophyta</taxon>
        <taxon>Tracheophyta</taxon>
        <taxon>Spermatophyta</taxon>
        <taxon>Magnoliopsida</taxon>
        <taxon>Liliopsida</taxon>
        <taxon>Poales</taxon>
        <taxon>Poaceae</taxon>
        <taxon>PACMAD clade</taxon>
        <taxon>Arundinoideae</taxon>
        <taxon>Arundineae</taxon>
        <taxon>Arundo</taxon>
    </lineage>
</organism>
<reference evidence="1" key="2">
    <citation type="journal article" date="2015" name="Data Brief">
        <title>Shoot transcriptome of the giant reed, Arundo donax.</title>
        <authorList>
            <person name="Barrero R.A."/>
            <person name="Guerrero F.D."/>
            <person name="Moolhuijzen P."/>
            <person name="Goolsby J.A."/>
            <person name="Tidwell J."/>
            <person name="Bellgard S.E."/>
            <person name="Bellgard M.I."/>
        </authorList>
    </citation>
    <scope>NUCLEOTIDE SEQUENCE</scope>
    <source>
        <tissue evidence="1">Shoot tissue taken approximately 20 cm above the soil surface</tissue>
    </source>
</reference>
<dbReference type="AlphaFoldDB" id="A0A0A9CW18"/>
<proteinExistence type="predicted"/>
<name>A0A0A9CW18_ARUDO</name>
<reference evidence="1" key="1">
    <citation type="submission" date="2014-09" db="EMBL/GenBank/DDBJ databases">
        <authorList>
            <person name="Magalhaes I.L.F."/>
            <person name="Oliveira U."/>
            <person name="Santos F.R."/>
            <person name="Vidigal T.H.D.A."/>
            <person name="Brescovit A.D."/>
            <person name="Santos A.J."/>
        </authorList>
    </citation>
    <scope>NUCLEOTIDE SEQUENCE</scope>
    <source>
        <tissue evidence="1">Shoot tissue taken approximately 20 cm above the soil surface</tissue>
    </source>
</reference>
<sequence>MLFKGNMYRVLSSNETDSYHSAYTMPILQNTQLRCGVSWCENKGGTEHRAV</sequence>
<evidence type="ECO:0000313" key="1">
    <source>
        <dbReference type="EMBL" id="JAD78593.1"/>
    </source>
</evidence>
<accession>A0A0A9CW18</accession>
<protein>
    <submittedName>
        <fullName evidence="1">Uncharacterized protein</fullName>
    </submittedName>
</protein>